<dbReference type="GO" id="GO:0005737">
    <property type="term" value="C:cytoplasm"/>
    <property type="evidence" value="ECO:0007669"/>
    <property type="project" value="TreeGrafter"/>
</dbReference>
<evidence type="ECO:0000313" key="15">
    <source>
        <dbReference type="Proteomes" id="UP000016462"/>
    </source>
</evidence>
<evidence type="ECO:0000256" key="8">
    <source>
        <dbReference type="ARBA" id="ARBA00023002"/>
    </source>
</evidence>
<dbReference type="GO" id="GO:0050661">
    <property type="term" value="F:NADP binding"/>
    <property type="evidence" value="ECO:0007669"/>
    <property type="project" value="TreeGrafter"/>
</dbReference>
<comment type="caution">
    <text evidence="14">The sequence shown here is derived from an EMBL/GenBank/DDBJ whole genome shotgun (WGS) entry which is preliminary data.</text>
</comment>
<keyword evidence="7 11" id="KW-0521">NADP</keyword>
<dbReference type="UniPathway" id="UPA00028">
    <property type="reaction ID" value="UER00004"/>
</dbReference>
<evidence type="ECO:0000256" key="10">
    <source>
        <dbReference type="ARBA" id="ARBA00048793"/>
    </source>
</evidence>
<dbReference type="InterPro" id="IPR013328">
    <property type="entry name" value="6PGD_dom2"/>
</dbReference>
<evidence type="ECO:0000256" key="5">
    <source>
        <dbReference type="ARBA" id="ARBA00019465"/>
    </source>
</evidence>
<keyword evidence="8 11" id="KW-0560">Oxidoreductase</keyword>
<dbReference type="EC" id="1.1.1.169" evidence="4 11"/>
<keyword evidence="15" id="KW-1185">Reference proteome</keyword>
<dbReference type="Pfam" id="PF02558">
    <property type="entry name" value="ApbA"/>
    <property type="match status" value="1"/>
</dbReference>
<dbReference type="Gene3D" id="1.10.1040.10">
    <property type="entry name" value="N-(1-d-carboxylethyl)-l-norvaline Dehydrogenase, domain 2"/>
    <property type="match status" value="1"/>
</dbReference>
<evidence type="ECO:0000256" key="1">
    <source>
        <dbReference type="ARBA" id="ARBA00002919"/>
    </source>
</evidence>
<dbReference type="InterPro" id="IPR003710">
    <property type="entry name" value="ApbA"/>
</dbReference>
<dbReference type="EMBL" id="ASHR01000030">
    <property type="protein sequence ID" value="ERG63748.1"/>
    <property type="molecule type" value="Genomic_DNA"/>
</dbReference>
<dbReference type="SUPFAM" id="SSF48179">
    <property type="entry name" value="6-phosphogluconate dehydrogenase C-terminal domain-like"/>
    <property type="match status" value="1"/>
</dbReference>
<evidence type="ECO:0000259" key="13">
    <source>
        <dbReference type="Pfam" id="PF08546"/>
    </source>
</evidence>
<sequence>MASEAERAPRQRVAVIGAGAIGGTMAALLQAAGHDVTVTARGANLEAMREHGLRLRGGFGTHTAAVTALERLEEVPDVAILAVKATGTADALEANRGQLADVPLLVAQNGLYGERTAGRLLGHERVAGALSLIAANSLEPGVVTVTAANPTIVGGAEGERFAALLGEVMPIERTADLEGSQWTKLLINMVNAIPAIVGHPVQDVIGDPGLRRVMVASMRECARVGLASGVRFQPMQRLSPLLVRLLAWAPHRVAQQVPLRIRARMGEVPNLGSTQQSIRRGQPTEVDMINGAVVEAAARAGREAPVNAALVELVHEVERSGRFLPASVVRQLA</sequence>
<dbReference type="PANTHER" id="PTHR43765">
    <property type="entry name" value="2-DEHYDROPANTOATE 2-REDUCTASE-RELATED"/>
    <property type="match status" value="1"/>
</dbReference>
<comment type="similarity">
    <text evidence="3 11">Belongs to the ketopantoate reductase family.</text>
</comment>
<comment type="function">
    <text evidence="1 11">Catalyzes the NADPH-dependent reduction of ketopantoate into pantoic acid.</text>
</comment>
<keyword evidence="6 11" id="KW-0566">Pantothenate biosynthesis</keyword>
<protein>
    <recommendedName>
        <fullName evidence="5 11">2-dehydropantoate 2-reductase</fullName>
        <ecNumber evidence="4 11">1.1.1.169</ecNumber>
    </recommendedName>
    <alternativeName>
        <fullName evidence="9 11">Ketopantoate reductase</fullName>
    </alternativeName>
</protein>
<feature type="domain" description="Ketopantoate reductase N-terminal" evidence="12">
    <location>
        <begin position="13"/>
        <end position="155"/>
    </location>
</feature>
<accession>U1L9R4</accession>
<evidence type="ECO:0000256" key="4">
    <source>
        <dbReference type="ARBA" id="ARBA00013014"/>
    </source>
</evidence>
<proteinExistence type="inferred from homology"/>
<dbReference type="InterPro" id="IPR013752">
    <property type="entry name" value="KPA_reductase"/>
</dbReference>
<evidence type="ECO:0000313" key="14">
    <source>
        <dbReference type="EMBL" id="ERG63748.1"/>
    </source>
</evidence>
<dbReference type="GO" id="GO:0015940">
    <property type="term" value="P:pantothenate biosynthetic process"/>
    <property type="evidence" value="ECO:0007669"/>
    <property type="project" value="UniProtKB-UniPathway"/>
</dbReference>
<dbReference type="RefSeq" id="WP_021011204.1">
    <property type="nucleotide sequence ID" value="NZ_ASHR01000030.1"/>
</dbReference>
<reference evidence="14 15" key="1">
    <citation type="journal article" date="2013" name="Genome Announc.">
        <title>First draft genome sequence from a member of the genus agrococcus, isolated from modern microbialites.</title>
        <authorList>
            <person name="White R.A.III."/>
            <person name="Grassa C.J."/>
            <person name="Suttle C.A."/>
        </authorList>
    </citation>
    <scope>NUCLEOTIDE SEQUENCE [LARGE SCALE GENOMIC DNA]</scope>
    <source>
        <strain evidence="14 15">RW1</strain>
    </source>
</reference>
<dbReference type="Proteomes" id="UP000016462">
    <property type="component" value="Unassembled WGS sequence"/>
</dbReference>
<evidence type="ECO:0000256" key="7">
    <source>
        <dbReference type="ARBA" id="ARBA00022857"/>
    </source>
</evidence>
<dbReference type="NCBIfam" id="TIGR00745">
    <property type="entry name" value="apbA_panE"/>
    <property type="match status" value="1"/>
</dbReference>
<dbReference type="InterPro" id="IPR036291">
    <property type="entry name" value="NAD(P)-bd_dom_sf"/>
</dbReference>
<dbReference type="InterPro" id="IPR008927">
    <property type="entry name" value="6-PGluconate_DH-like_C_sf"/>
</dbReference>
<dbReference type="OrthoDB" id="9796561at2"/>
<name>U1L9R4_9MICO</name>
<dbReference type="InterPro" id="IPR050838">
    <property type="entry name" value="Ketopantoate_reductase"/>
</dbReference>
<comment type="pathway">
    <text evidence="2 11">Cofactor biosynthesis; (R)-pantothenate biosynthesis; (R)-pantoate from 3-methyl-2-oxobutanoate: step 2/2.</text>
</comment>
<comment type="catalytic activity">
    <reaction evidence="10 11">
        <text>(R)-pantoate + NADP(+) = 2-dehydropantoate + NADPH + H(+)</text>
        <dbReference type="Rhea" id="RHEA:16233"/>
        <dbReference type="ChEBI" id="CHEBI:11561"/>
        <dbReference type="ChEBI" id="CHEBI:15378"/>
        <dbReference type="ChEBI" id="CHEBI:15980"/>
        <dbReference type="ChEBI" id="CHEBI:57783"/>
        <dbReference type="ChEBI" id="CHEBI:58349"/>
        <dbReference type="EC" id="1.1.1.169"/>
    </reaction>
</comment>
<organism evidence="14 15">
    <name type="scientific">Agrococcus pavilionensis RW1</name>
    <dbReference type="NCBI Taxonomy" id="1330458"/>
    <lineage>
        <taxon>Bacteria</taxon>
        <taxon>Bacillati</taxon>
        <taxon>Actinomycetota</taxon>
        <taxon>Actinomycetes</taxon>
        <taxon>Micrococcales</taxon>
        <taxon>Microbacteriaceae</taxon>
        <taxon>Agrococcus</taxon>
    </lineage>
</organism>
<dbReference type="PANTHER" id="PTHR43765:SF2">
    <property type="entry name" value="2-DEHYDROPANTOATE 2-REDUCTASE"/>
    <property type="match status" value="1"/>
</dbReference>
<evidence type="ECO:0000259" key="12">
    <source>
        <dbReference type="Pfam" id="PF02558"/>
    </source>
</evidence>
<dbReference type="InterPro" id="IPR013332">
    <property type="entry name" value="KPR_N"/>
</dbReference>
<dbReference type="Pfam" id="PF08546">
    <property type="entry name" value="ApbA_C"/>
    <property type="match status" value="1"/>
</dbReference>
<gene>
    <name evidence="14" type="ORF">L332_04675</name>
</gene>
<feature type="domain" description="Ketopantoate reductase C-terminal" evidence="13">
    <location>
        <begin position="176"/>
        <end position="318"/>
    </location>
</feature>
<evidence type="ECO:0000256" key="9">
    <source>
        <dbReference type="ARBA" id="ARBA00032024"/>
    </source>
</evidence>
<evidence type="ECO:0000256" key="6">
    <source>
        <dbReference type="ARBA" id="ARBA00022655"/>
    </source>
</evidence>
<evidence type="ECO:0000256" key="3">
    <source>
        <dbReference type="ARBA" id="ARBA00007870"/>
    </source>
</evidence>
<evidence type="ECO:0000256" key="2">
    <source>
        <dbReference type="ARBA" id="ARBA00004994"/>
    </source>
</evidence>
<dbReference type="SUPFAM" id="SSF51735">
    <property type="entry name" value="NAD(P)-binding Rossmann-fold domains"/>
    <property type="match status" value="1"/>
</dbReference>
<dbReference type="Gene3D" id="3.40.50.720">
    <property type="entry name" value="NAD(P)-binding Rossmann-like Domain"/>
    <property type="match status" value="1"/>
</dbReference>
<dbReference type="GO" id="GO:0008677">
    <property type="term" value="F:2-dehydropantoate 2-reductase activity"/>
    <property type="evidence" value="ECO:0007669"/>
    <property type="project" value="UniProtKB-EC"/>
</dbReference>
<evidence type="ECO:0000256" key="11">
    <source>
        <dbReference type="RuleBase" id="RU362068"/>
    </source>
</evidence>
<dbReference type="AlphaFoldDB" id="U1L9R4"/>